<dbReference type="InterPro" id="IPR000873">
    <property type="entry name" value="AMP-dep_synth/lig_dom"/>
</dbReference>
<dbReference type="Pfam" id="PF00501">
    <property type="entry name" value="AMP-binding"/>
    <property type="match status" value="1"/>
</dbReference>
<evidence type="ECO:0000313" key="3">
    <source>
        <dbReference type="EMBL" id="PAU77256.1"/>
    </source>
</evidence>
<dbReference type="Proteomes" id="UP000217771">
    <property type="component" value="Unassembled WGS sequence"/>
</dbReference>
<dbReference type="EMBL" id="NSKB01000003">
    <property type="protein sequence ID" value="PAU77256.1"/>
    <property type="molecule type" value="Genomic_DNA"/>
</dbReference>
<feature type="domain" description="AMP-binding enzyme C-terminal" evidence="2">
    <location>
        <begin position="457"/>
        <end position="534"/>
    </location>
</feature>
<evidence type="ECO:0000313" key="4">
    <source>
        <dbReference type="Proteomes" id="UP000217771"/>
    </source>
</evidence>
<dbReference type="Pfam" id="PF13193">
    <property type="entry name" value="AMP-binding_C"/>
    <property type="match status" value="1"/>
</dbReference>
<dbReference type="PANTHER" id="PTHR43767">
    <property type="entry name" value="LONG-CHAIN-FATTY-ACID--COA LIGASE"/>
    <property type="match status" value="1"/>
</dbReference>
<organism evidence="3 4">
    <name type="scientific">Halomonas salipaludis</name>
    <dbReference type="NCBI Taxonomy" id="2032625"/>
    <lineage>
        <taxon>Bacteria</taxon>
        <taxon>Pseudomonadati</taxon>
        <taxon>Pseudomonadota</taxon>
        <taxon>Gammaproteobacteria</taxon>
        <taxon>Oceanospirillales</taxon>
        <taxon>Halomonadaceae</taxon>
        <taxon>Halomonas</taxon>
    </lineage>
</organism>
<proteinExistence type="predicted"/>
<dbReference type="Gene3D" id="3.40.50.12780">
    <property type="entry name" value="N-terminal domain of ligase-like"/>
    <property type="match status" value="1"/>
</dbReference>
<feature type="domain" description="AMP-dependent synthetase/ligase" evidence="1">
    <location>
        <begin position="38"/>
        <end position="403"/>
    </location>
</feature>
<dbReference type="InterPro" id="IPR045851">
    <property type="entry name" value="AMP-bd_C_sf"/>
</dbReference>
<dbReference type="InterPro" id="IPR050237">
    <property type="entry name" value="ATP-dep_AMP-bd_enzyme"/>
</dbReference>
<dbReference type="SUPFAM" id="SSF56801">
    <property type="entry name" value="Acetyl-CoA synthetase-like"/>
    <property type="match status" value="1"/>
</dbReference>
<evidence type="ECO:0000259" key="1">
    <source>
        <dbReference type="Pfam" id="PF00501"/>
    </source>
</evidence>
<dbReference type="PROSITE" id="PS00455">
    <property type="entry name" value="AMP_BINDING"/>
    <property type="match status" value="1"/>
</dbReference>
<dbReference type="OrthoDB" id="9803968at2"/>
<dbReference type="InterPro" id="IPR025110">
    <property type="entry name" value="AMP-bd_C"/>
</dbReference>
<dbReference type="AlphaFoldDB" id="A0A2A2EVV2"/>
<accession>A0A2A2EVV2</accession>
<dbReference type="RefSeq" id="WP_095620428.1">
    <property type="nucleotide sequence ID" value="NZ_NSKB01000003.1"/>
</dbReference>
<dbReference type="InterPro" id="IPR042099">
    <property type="entry name" value="ANL_N_sf"/>
</dbReference>
<gene>
    <name evidence="3" type="ORF">CK498_08410</name>
</gene>
<dbReference type="GO" id="GO:0016878">
    <property type="term" value="F:acid-thiol ligase activity"/>
    <property type="evidence" value="ECO:0007669"/>
    <property type="project" value="UniProtKB-ARBA"/>
</dbReference>
<protein>
    <submittedName>
        <fullName evidence="3">AMP-dependent synthetase</fullName>
    </submittedName>
</protein>
<dbReference type="PANTHER" id="PTHR43767:SF1">
    <property type="entry name" value="NONRIBOSOMAL PEPTIDE SYNTHASE PES1 (EUROFUNG)-RELATED"/>
    <property type="match status" value="1"/>
</dbReference>
<dbReference type="InterPro" id="IPR020845">
    <property type="entry name" value="AMP-binding_CS"/>
</dbReference>
<comment type="caution">
    <text evidence="3">The sequence shown here is derived from an EMBL/GenBank/DDBJ whole genome shotgun (WGS) entry which is preliminary data.</text>
</comment>
<name>A0A2A2EVV2_9GAMM</name>
<reference evidence="3 4" key="1">
    <citation type="submission" date="2017-08" db="EMBL/GenBank/DDBJ databases">
        <title>Halomonas alkalisoli sp. nov., isolated from saline alkaline soil.</title>
        <authorList>
            <person name="Wang D."/>
            <person name="Zhang G."/>
        </authorList>
    </citation>
    <scope>NUCLEOTIDE SEQUENCE [LARGE SCALE GENOMIC DNA]</scope>
    <source>
        <strain evidence="3 4">WRN001</strain>
    </source>
</reference>
<evidence type="ECO:0000259" key="2">
    <source>
        <dbReference type="Pfam" id="PF13193"/>
    </source>
</evidence>
<sequence length="559" mass="61443">MTYQPQHPMAGVVYPPAADLERWHASGAITAETLADGFRAAARQHAERPAILWLDGQISYSELDATTDRVAQGLLQLGLKPLDRVIFQLTNKPETLIAFLACWKAGIIPICTLAAHREAEIGYLAAFGGAKAHFIESDETKFDFHAFAKKMQKEVEGLELIVSTRGIPGEGAIDLATLMSEDLDEALAGLEAVPQDPWQVAAFQLSGGTTGVPKIIPRMHSEYLYNMRQAWNFKGWNTQDRLFVPMPFAHNLNMGCGWGPFLMNGGTVIATPRVDQEAMREVHNTLRPTIMGAAKPIIMRMKTEISQGHIPTDALREIFSTDAAEDVTRTMGVEGHHIFGMTEGTIMFTRHGDSEAIRFGTCGRPISEHDEVRLLEPGNENEVAEGQIGELAVRGPYTIRGYYNAPERNAETFTSDGFYRSGDLMLRHRIDGQEYYSFEGRIKDVVDRAGEKVNCEEVERAVMAHPAFIDVAVVGMPSPTHGERICLYAVVEPGTTPPSVEELGAFLKEAGLAIFKWPERIEIIDALPLTKVGKLNKAILRQSIEAALGGEATGVTEST</sequence>
<dbReference type="Gene3D" id="3.30.300.30">
    <property type="match status" value="1"/>
</dbReference>
<keyword evidence="4" id="KW-1185">Reference proteome</keyword>